<reference evidence="1 2" key="1">
    <citation type="submission" date="2017-12" db="EMBL/GenBank/DDBJ databases">
        <title>Legionella sainthelensi LA01-117, whole genome sequence of a clinical isolate from New Zealand.</title>
        <authorList>
            <person name="Cree S.L."/>
            <person name="Slow S."/>
            <person name="Kennedy M.A."/>
            <person name="Murdoch D.R."/>
            <person name="Biggs P.J."/>
            <person name="Anderson T."/>
        </authorList>
    </citation>
    <scope>NUCLEOTIDE SEQUENCE [LARGE SCALE GENOMIC DNA]</scope>
    <source>
        <strain evidence="1 2">LA01-117</strain>
    </source>
</reference>
<sequence length="115" mass="13197">MNNDEENKKTHALLNSLDPLVEEINQALMSSKAIPNKRKEISLILMKISTYKNLRKNHQKSDNVKAEIESLASIFSSTDTMLKNISEGEHISEYLDNGLFQKFNDISDEMKRLVE</sequence>
<evidence type="ECO:0008006" key="3">
    <source>
        <dbReference type="Google" id="ProtNLM"/>
    </source>
</evidence>
<protein>
    <recommendedName>
        <fullName evidence="3">Coiled-coil protein</fullName>
    </recommendedName>
</protein>
<name>A0A2H5FKZ6_9GAMM</name>
<keyword evidence="2" id="KW-1185">Reference proteome</keyword>
<accession>A0A2H5FKZ6</accession>
<dbReference type="KEGG" id="lsh:CAB17_09205"/>
<dbReference type="EMBL" id="CP025491">
    <property type="protein sequence ID" value="AUH72218.1"/>
    <property type="molecule type" value="Genomic_DNA"/>
</dbReference>
<evidence type="ECO:0000313" key="1">
    <source>
        <dbReference type="EMBL" id="AUH72218.1"/>
    </source>
</evidence>
<dbReference type="RefSeq" id="WP_101899853.1">
    <property type="nucleotide sequence ID" value="NZ_CP025491.2"/>
</dbReference>
<organism evidence="1 2">
    <name type="scientific">Legionella sainthelensi</name>
    <dbReference type="NCBI Taxonomy" id="28087"/>
    <lineage>
        <taxon>Bacteria</taxon>
        <taxon>Pseudomonadati</taxon>
        <taxon>Pseudomonadota</taxon>
        <taxon>Gammaproteobacteria</taxon>
        <taxon>Legionellales</taxon>
        <taxon>Legionellaceae</taxon>
        <taxon>Legionella</taxon>
    </lineage>
</organism>
<dbReference type="AlphaFoldDB" id="A0A2H5FKZ6"/>
<evidence type="ECO:0000313" key="2">
    <source>
        <dbReference type="Proteomes" id="UP000234343"/>
    </source>
</evidence>
<dbReference type="Proteomes" id="UP000234343">
    <property type="component" value="Chromosome"/>
</dbReference>
<gene>
    <name evidence="1" type="ORF">CAB17_09205</name>
</gene>
<proteinExistence type="predicted"/>